<dbReference type="PANTHER" id="PTHR32063:SF18">
    <property type="entry name" value="CATION EFFLUX SYSTEM PROTEIN"/>
    <property type="match status" value="1"/>
</dbReference>
<name>A0ABR4YIL2_9BACT</name>
<dbReference type="EMBL" id="JRGF01000017">
    <property type="protein sequence ID" value="KHE41051.1"/>
    <property type="molecule type" value="Genomic_DNA"/>
</dbReference>
<feature type="transmembrane region" description="Helical" evidence="1">
    <location>
        <begin position="982"/>
        <end position="999"/>
    </location>
</feature>
<gene>
    <name evidence="2" type="ORF">LG35_09465</name>
</gene>
<dbReference type="InterPro" id="IPR001036">
    <property type="entry name" value="Acrflvin-R"/>
</dbReference>
<feature type="transmembrane region" description="Helical" evidence="1">
    <location>
        <begin position="362"/>
        <end position="382"/>
    </location>
</feature>
<feature type="transmembrane region" description="Helical" evidence="1">
    <location>
        <begin position="1005"/>
        <end position="1032"/>
    </location>
</feature>
<dbReference type="SUPFAM" id="SSF82866">
    <property type="entry name" value="Multidrug efflux transporter AcrB transmembrane domain"/>
    <property type="match status" value="2"/>
</dbReference>
<keyword evidence="1" id="KW-0472">Membrane</keyword>
<dbReference type="PRINTS" id="PR00702">
    <property type="entry name" value="ACRIFLAVINRP"/>
</dbReference>
<dbReference type="Gene3D" id="3.30.70.1440">
    <property type="entry name" value="Multidrug efflux transporter AcrB pore domain"/>
    <property type="match status" value="1"/>
</dbReference>
<accession>A0ABR4YIL2</accession>
<dbReference type="Gene3D" id="3.30.70.1320">
    <property type="entry name" value="Multidrug efflux transporter AcrB pore domain like"/>
    <property type="match status" value="1"/>
</dbReference>
<feature type="transmembrane region" description="Helical" evidence="1">
    <location>
        <begin position="465"/>
        <end position="488"/>
    </location>
</feature>
<dbReference type="InterPro" id="IPR027463">
    <property type="entry name" value="AcrB_DN_DC_subdom"/>
</dbReference>
<feature type="transmembrane region" description="Helical" evidence="1">
    <location>
        <begin position="394"/>
        <end position="412"/>
    </location>
</feature>
<feature type="transmembrane region" description="Helical" evidence="1">
    <location>
        <begin position="433"/>
        <end position="453"/>
    </location>
</feature>
<evidence type="ECO:0000313" key="2">
    <source>
        <dbReference type="EMBL" id="KHE41051.1"/>
    </source>
</evidence>
<dbReference type="PANTHER" id="PTHR32063">
    <property type="match status" value="1"/>
</dbReference>
<keyword evidence="1" id="KW-1133">Transmembrane helix</keyword>
<sequence length="1038" mass="114603">MKDLGNWALDNRKLIYFLVAVLTIGGVFAYYDMSKLEDPEIKVKQAAVVTVYPGASAHQVELEVTDVLEKSIRSMKDIGEVTSRSMNDMSLINVSLSTLVTNEETEQCWDILRRKVADVQAELPEGASVSVVMDDFGDVFGMFYAMTFDGYTDAEAARYAELVKKEVMKIEGISKVNIYGQRPECIYIELYEDKLANLGVHPAEVLATLNGQNKTVYSGYYESGGSRLRVTVNDRYRTTEDIGSLLLQGHEDDQLRLRDIASVTEGYENPVRNELRYDGRRALGISISALSGTDITKIGRQVERTLERLENERMPAGMEIHEVFFQPEKVEAALDSFLINLVESVLIVVVLLMFAMGFRSGVILGFNLLVTVLGSLMILNVFDGSLQRVSLASFVLAMGMLVDNAIVILDGIQVDMQRGIERRTALTGIGRKTAMPLLGATLIAILAFFPIFLSPDTAGIYVRDLFIVLAVSLLLSWILALTLVPILADKRLKVKGNREGDPYGNRYYRALRSVLNWVLSHRIVSLCVGFGLVAVSLLCFRTLPQGFFPDMDYDQLYIEYKLPEGTNSTQVGEDLHAIENYLLGRSEITHVTTSIGGTPSRYNLVRSIADPSLAYGELIVDYTSPEALTASFDEIQTYLNANYPDAYVRLKRYNLMYKKFPIEVEFSGPDPAVLRDLTAQAAAIMEESPSLQMVTSDWELKVPVLIVDYNQPVARNIGLSRQDIGLSLMSATDGIPTGTFYEGTESKTIYMRCVDRDGNPIESLEHTPVFGLMPATAGLDRQTVGGLLTGTLSEEEVLASLLSTVPLSQAVNGVHVEWEEPVVIRRNGERAMRAQCIPVPGAAVENARASIAEQIASIELPEGYDMKWEGEKSASNESMKYLFKYYPLAVILMIAILIALFKDYRKPAIIVLCLPLLFIGVIFGMMLSGKTFGFVAIVATLGLVGMLIKNGIVLMDEITLQINAGKEPVDALMESSASRFRPVMLASLTTILGMIPLLGDSLFGPAAVVIMGGLLVGTLITLLFIPVLYALFYRIRIK</sequence>
<keyword evidence="1" id="KW-0812">Transmembrane</keyword>
<keyword evidence="3" id="KW-1185">Reference proteome</keyword>
<dbReference type="Gene3D" id="3.30.70.1430">
    <property type="entry name" value="Multidrug efflux transporter AcrB pore domain"/>
    <property type="match status" value="2"/>
</dbReference>
<feature type="transmembrane region" description="Helical" evidence="1">
    <location>
        <begin position="882"/>
        <end position="901"/>
    </location>
</feature>
<dbReference type="Gene3D" id="1.20.1640.10">
    <property type="entry name" value="Multidrug efflux transporter AcrB transmembrane domain"/>
    <property type="match status" value="2"/>
</dbReference>
<feature type="transmembrane region" description="Helical" evidence="1">
    <location>
        <begin position="14"/>
        <end position="31"/>
    </location>
</feature>
<evidence type="ECO:0000313" key="3">
    <source>
        <dbReference type="Proteomes" id="UP000030889"/>
    </source>
</evidence>
<dbReference type="Gene3D" id="3.30.2090.10">
    <property type="entry name" value="Multidrug efflux transporter AcrB TolC docking domain, DN and DC subdomains"/>
    <property type="match status" value="2"/>
</dbReference>
<feature type="transmembrane region" description="Helical" evidence="1">
    <location>
        <begin position="908"/>
        <end position="926"/>
    </location>
</feature>
<proteinExistence type="predicted"/>
<dbReference type="Pfam" id="PF00873">
    <property type="entry name" value="ACR_tran"/>
    <property type="match status" value="1"/>
</dbReference>
<reference evidence="2 3" key="1">
    <citation type="submission" date="2014-09" db="EMBL/GenBank/DDBJ databases">
        <title>Alistipes sp. 627, sp. nov., a novel member of the family Rikenellaceae isolated from human faeces.</title>
        <authorList>
            <person name="Shkoporov A.N."/>
            <person name="Chaplin A.V."/>
            <person name="Motuzova O.V."/>
            <person name="Kafarskaia L.I."/>
            <person name="Khokhlova E.V."/>
            <person name="Efimov B.A."/>
        </authorList>
    </citation>
    <scope>NUCLEOTIDE SEQUENCE [LARGE SCALE GENOMIC DNA]</scope>
    <source>
        <strain evidence="2 3">627</strain>
    </source>
</reference>
<evidence type="ECO:0000256" key="1">
    <source>
        <dbReference type="SAM" id="Phobius"/>
    </source>
</evidence>
<feature type="transmembrane region" description="Helical" evidence="1">
    <location>
        <begin position="932"/>
        <end position="948"/>
    </location>
</feature>
<dbReference type="SUPFAM" id="SSF82693">
    <property type="entry name" value="Multidrug efflux transporter AcrB pore domain, PN1, PN2, PC1 and PC2 subdomains"/>
    <property type="match status" value="2"/>
</dbReference>
<comment type="caution">
    <text evidence="2">The sequence shown here is derived from an EMBL/GenBank/DDBJ whole genome shotgun (WGS) entry which is preliminary data.</text>
</comment>
<feature type="transmembrane region" description="Helical" evidence="1">
    <location>
        <begin position="337"/>
        <end position="355"/>
    </location>
</feature>
<organism evidence="2 3">
    <name type="scientific">Alistipes inops</name>
    <dbReference type="NCBI Taxonomy" id="1501391"/>
    <lineage>
        <taxon>Bacteria</taxon>
        <taxon>Pseudomonadati</taxon>
        <taxon>Bacteroidota</taxon>
        <taxon>Bacteroidia</taxon>
        <taxon>Bacteroidales</taxon>
        <taxon>Rikenellaceae</taxon>
        <taxon>Alistipes</taxon>
    </lineage>
</organism>
<dbReference type="Proteomes" id="UP000030889">
    <property type="component" value="Unassembled WGS sequence"/>
</dbReference>
<dbReference type="SUPFAM" id="SSF82714">
    <property type="entry name" value="Multidrug efflux transporter AcrB TolC docking domain, DN and DC subdomains"/>
    <property type="match status" value="1"/>
</dbReference>
<protein>
    <submittedName>
        <fullName evidence="2">Multidrug transporter AcrB</fullName>
    </submittedName>
</protein>
<dbReference type="RefSeq" id="WP_035474254.1">
    <property type="nucleotide sequence ID" value="NZ_JRGF01000017.1"/>
</dbReference>
<feature type="transmembrane region" description="Helical" evidence="1">
    <location>
        <begin position="514"/>
        <end position="538"/>
    </location>
</feature>